<dbReference type="Pfam" id="PF00072">
    <property type="entry name" value="Response_reg"/>
    <property type="match status" value="1"/>
</dbReference>
<comment type="catalytic activity">
    <reaction evidence="5">
        <text>L-glutaminyl-[protein] + H2O = L-glutamyl-[protein] + NH4(+)</text>
        <dbReference type="Rhea" id="RHEA:16441"/>
        <dbReference type="Rhea" id="RHEA-COMP:10207"/>
        <dbReference type="Rhea" id="RHEA-COMP:10208"/>
        <dbReference type="ChEBI" id="CHEBI:15377"/>
        <dbReference type="ChEBI" id="CHEBI:28938"/>
        <dbReference type="ChEBI" id="CHEBI:29973"/>
        <dbReference type="ChEBI" id="CHEBI:30011"/>
        <dbReference type="EC" id="3.5.1.44"/>
    </reaction>
</comment>
<keyword evidence="2 5" id="KW-0145">Chemotaxis</keyword>
<dbReference type="CDD" id="cd16432">
    <property type="entry name" value="CheB_Rec"/>
    <property type="match status" value="1"/>
</dbReference>
<dbReference type="GO" id="GO:0006935">
    <property type="term" value="P:chemotaxis"/>
    <property type="evidence" value="ECO:0007669"/>
    <property type="project" value="UniProtKB-UniRule"/>
</dbReference>
<comment type="caution">
    <text evidence="10">The sequence shown here is derived from an EMBL/GenBank/DDBJ whole genome shotgun (WGS) entry which is preliminary data.</text>
</comment>
<dbReference type="PANTHER" id="PTHR42872:SF6">
    <property type="entry name" value="PROTEIN-GLUTAMATE METHYLESTERASE_PROTEIN-GLUTAMINE GLUTAMINASE"/>
    <property type="match status" value="1"/>
</dbReference>
<keyword evidence="11" id="KW-1185">Reference proteome</keyword>
<dbReference type="Pfam" id="PF01339">
    <property type="entry name" value="CheB_methylest"/>
    <property type="match status" value="1"/>
</dbReference>
<dbReference type="PROSITE" id="PS50122">
    <property type="entry name" value="CHEB"/>
    <property type="match status" value="1"/>
</dbReference>
<gene>
    <name evidence="5 10" type="primary">cheB</name>
    <name evidence="10" type="ORF">L0665_00390</name>
</gene>
<dbReference type="InterPro" id="IPR000673">
    <property type="entry name" value="Sig_transdc_resp-reg_Me-estase"/>
</dbReference>
<dbReference type="InterPro" id="IPR035909">
    <property type="entry name" value="CheB_C"/>
</dbReference>
<dbReference type="GO" id="GO:0000156">
    <property type="term" value="F:phosphorelay response regulator activity"/>
    <property type="evidence" value="ECO:0007669"/>
    <property type="project" value="InterPro"/>
</dbReference>
<dbReference type="EMBL" id="JAKELO010000002">
    <property type="protein sequence ID" value="MDE4907086.1"/>
    <property type="molecule type" value="Genomic_DNA"/>
</dbReference>
<dbReference type="GO" id="GO:0008168">
    <property type="term" value="F:methyltransferase activity"/>
    <property type="evidence" value="ECO:0007669"/>
    <property type="project" value="UniProtKB-KW"/>
</dbReference>
<dbReference type="PIRSF" id="PIRSF000876">
    <property type="entry name" value="RR_chemtxs_CheB"/>
    <property type="match status" value="1"/>
</dbReference>
<feature type="domain" description="Response regulatory" evidence="8">
    <location>
        <begin position="3"/>
        <end position="121"/>
    </location>
</feature>
<comment type="similarity">
    <text evidence="5">Belongs to the CheB family.</text>
</comment>
<dbReference type="NCBIfam" id="NF001965">
    <property type="entry name" value="PRK00742.1"/>
    <property type="match status" value="1"/>
</dbReference>
<evidence type="ECO:0000256" key="4">
    <source>
        <dbReference type="ARBA" id="ARBA00048267"/>
    </source>
</evidence>
<dbReference type="PROSITE" id="PS50110">
    <property type="entry name" value="RESPONSE_REGULATORY"/>
    <property type="match status" value="1"/>
</dbReference>
<dbReference type="SUPFAM" id="SSF52738">
    <property type="entry name" value="Methylesterase CheB, C-terminal domain"/>
    <property type="match status" value="1"/>
</dbReference>
<evidence type="ECO:0000256" key="6">
    <source>
        <dbReference type="PROSITE-ProRule" id="PRU00050"/>
    </source>
</evidence>
<feature type="active site" evidence="5 6">
    <location>
        <position position="281"/>
    </location>
</feature>
<evidence type="ECO:0000256" key="7">
    <source>
        <dbReference type="PROSITE-ProRule" id="PRU00169"/>
    </source>
</evidence>
<proteinExistence type="inferred from homology"/>
<dbReference type="HAMAP" id="MF_00099">
    <property type="entry name" value="CheB_chemtxs"/>
    <property type="match status" value="1"/>
</dbReference>
<dbReference type="Gene3D" id="3.40.50.2300">
    <property type="match status" value="1"/>
</dbReference>
<dbReference type="Proteomes" id="UP001143747">
    <property type="component" value="Unassembled WGS sequence"/>
</dbReference>
<dbReference type="EC" id="3.5.1.44" evidence="5"/>
<dbReference type="SUPFAM" id="SSF52172">
    <property type="entry name" value="CheY-like"/>
    <property type="match status" value="1"/>
</dbReference>
<dbReference type="PANTHER" id="PTHR42872">
    <property type="entry name" value="PROTEIN-GLUTAMATE METHYLESTERASE/PROTEIN-GLUTAMINE GLUTAMINASE"/>
    <property type="match status" value="1"/>
</dbReference>
<evidence type="ECO:0000259" key="9">
    <source>
        <dbReference type="PROSITE" id="PS50122"/>
    </source>
</evidence>
<dbReference type="InterPro" id="IPR001789">
    <property type="entry name" value="Sig_transdc_resp-reg_receiver"/>
</dbReference>
<comment type="catalytic activity">
    <reaction evidence="4 5">
        <text>[protein]-L-glutamate 5-O-methyl ester + H2O = L-glutamyl-[protein] + methanol + H(+)</text>
        <dbReference type="Rhea" id="RHEA:23236"/>
        <dbReference type="Rhea" id="RHEA-COMP:10208"/>
        <dbReference type="Rhea" id="RHEA-COMP:10311"/>
        <dbReference type="ChEBI" id="CHEBI:15377"/>
        <dbReference type="ChEBI" id="CHEBI:15378"/>
        <dbReference type="ChEBI" id="CHEBI:17790"/>
        <dbReference type="ChEBI" id="CHEBI:29973"/>
        <dbReference type="ChEBI" id="CHEBI:82795"/>
        <dbReference type="EC" id="3.1.1.61"/>
    </reaction>
</comment>
<reference evidence="10" key="1">
    <citation type="submission" date="2022-01" db="EMBL/GenBank/DDBJ databases">
        <title>Draft genome of Methanogenium marinum DSM 15558.</title>
        <authorList>
            <person name="Chen S.-C."/>
            <person name="You Y.-T."/>
        </authorList>
    </citation>
    <scope>NUCLEOTIDE SEQUENCE</scope>
    <source>
        <strain evidence="10">DSM 15558</strain>
    </source>
</reference>
<dbReference type="GO" id="GO:0050568">
    <property type="term" value="F:protein-glutamine glutaminase activity"/>
    <property type="evidence" value="ECO:0007669"/>
    <property type="project" value="UniProtKB-UniRule"/>
</dbReference>
<dbReference type="Gene3D" id="3.40.50.180">
    <property type="entry name" value="Methylesterase CheB, C-terminal domain"/>
    <property type="match status" value="1"/>
</dbReference>
<keyword evidence="3 5" id="KW-0378">Hydrolase</keyword>
<evidence type="ECO:0000256" key="2">
    <source>
        <dbReference type="ARBA" id="ARBA00022500"/>
    </source>
</evidence>
<keyword evidence="10" id="KW-0489">Methyltransferase</keyword>
<organism evidence="10 11">
    <name type="scientific">Methanogenium marinum</name>
    <dbReference type="NCBI Taxonomy" id="348610"/>
    <lineage>
        <taxon>Archaea</taxon>
        <taxon>Methanobacteriati</taxon>
        <taxon>Methanobacteriota</taxon>
        <taxon>Stenosarchaea group</taxon>
        <taxon>Methanomicrobia</taxon>
        <taxon>Methanomicrobiales</taxon>
        <taxon>Methanomicrobiaceae</taxon>
        <taxon>Methanogenium</taxon>
    </lineage>
</organism>
<feature type="active site" evidence="5 6">
    <location>
        <position position="153"/>
    </location>
</feature>
<evidence type="ECO:0000256" key="1">
    <source>
        <dbReference type="ARBA" id="ARBA00022490"/>
    </source>
</evidence>
<evidence type="ECO:0000256" key="3">
    <source>
        <dbReference type="ARBA" id="ARBA00022801"/>
    </source>
</evidence>
<dbReference type="RefSeq" id="WP_274923752.1">
    <property type="nucleotide sequence ID" value="NZ_JAKELO010000002.1"/>
</dbReference>
<dbReference type="InterPro" id="IPR011006">
    <property type="entry name" value="CheY-like_superfamily"/>
</dbReference>
<feature type="active site" evidence="5 6">
    <location>
        <position position="180"/>
    </location>
</feature>
<sequence>MLRVLIVDDSVFIRTVLSDLLNRAPEIDVIGTACNGVEALPMIEELKPDVITLDIQMPQMDGIETLEQIKHLSYRPKILVLSTLTSRDAELTYKALRLGADDFMLKPRNISKMRGIENELTTKLKQLLSISEPQKCAPKTNTPAKKIIVIGSSAGGPPMLDLIFSNLLGDQNAAFVITQHMPEGFTAALAERLNRICPMPVKETESGDILNNGHVYLSKGGYHTVISRSIDKTGRQGGHITLTKSAPVHAVRPAVDITFSSAAKVFGKNCFSVIVSGMGNDAGEGALAIKNAGGTNIAVREEDCLVYGMVRSALKRDCIDKVVPLNRIAREIMKYIANKE</sequence>
<evidence type="ECO:0000313" key="10">
    <source>
        <dbReference type="EMBL" id="MDE4907086.1"/>
    </source>
</evidence>
<name>A0A9Q4KTS4_9EURY</name>
<feature type="domain" description="CheB-type methylesterase" evidence="9">
    <location>
        <begin position="141"/>
        <end position="339"/>
    </location>
</feature>
<comment type="PTM">
    <text evidence="5">Phosphorylated by CheA. Phosphorylation of the N-terminal regulatory domain activates the methylesterase activity.</text>
</comment>
<keyword evidence="1 5" id="KW-0963">Cytoplasm</keyword>
<dbReference type="CDD" id="cd17541">
    <property type="entry name" value="REC_CheB-like"/>
    <property type="match status" value="1"/>
</dbReference>
<accession>A0A9Q4KTS4</accession>
<feature type="modified residue" description="4-aspartylphosphate" evidence="5 7">
    <location>
        <position position="54"/>
    </location>
</feature>
<comment type="subcellular location">
    <subcellularLocation>
        <location evidence="5">Cytoplasm</location>
    </subcellularLocation>
</comment>
<keyword evidence="5 7" id="KW-0597">Phosphoprotein</keyword>
<evidence type="ECO:0000259" key="8">
    <source>
        <dbReference type="PROSITE" id="PS50110"/>
    </source>
</evidence>
<dbReference type="AlphaFoldDB" id="A0A9Q4KTS4"/>
<evidence type="ECO:0000256" key="5">
    <source>
        <dbReference type="HAMAP-Rule" id="MF_00099"/>
    </source>
</evidence>
<dbReference type="GO" id="GO:0005737">
    <property type="term" value="C:cytoplasm"/>
    <property type="evidence" value="ECO:0007669"/>
    <property type="project" value="UniProtKB-SubCell"/>
</dbReference>
<dbReference type="InterPro" id="IPR008248">
    <property type="entry name" value="CheB-like"/>
</dbReference>
<comment type="function">
    <text evidence="5">Involved in chemotaxis. Part of a chemotaxis signal transduction system that modulates chemotaxis in response to various stimuli. Catalyzes the demethylation of specific methylglutamate residues introduced into the chemoreceptors (methyl-accepting chemotaxis proteins or MCP) by CheR. Also mediates the irreversible deamidation of specific glutamine residues to glutamic acid.</text>
</comment>
<protein>
    <recommendedName>
        <fullName evidence="5">Protein-glutamate methylesterase/protein-glutamine glutaminase</fullName>
        <ecNumber evidence="5">3.1.1.61</ecNumber>
        <ecNumber evidence="5">3.5.1.44</ecNumber>
    </recommendedName>
</protein>
<dbReference type="GO" id="GO:0032259">
    <property type="term" value="P:methylation"/>
    <property type="evidence" value="ECO:0007669"/>
    <property type="project" value="UniProtKB-KW"/>
</dbReference>
<dbReference type="SMART" id="SM00448">
    <property type="entry name" value="REC"/>
    <property type="match status" value="1"/>
</dbReference>
<dbReference type="EC" id="3.1.1.61" evidence="5"/>
<comment type="domain">
    <text evidence="5">Contains a C-terminal catalytic domain, and an N-terminal region which modulates catalytic activity.</text>
</comment>
<dbReference type="GO" id="GO:0008984">
    <property type="term" value="F:protein-glutamate methylesterase activity"/>
    <property type="evidence" value="ECO:0007669"/>
    <property type="project" value="UniProtKB-UniRule"/>
</dbReference>
<evidence type="ECO:0000313" key="11">
    <source>
        <dbReference type="Proteomes" id="UP001143747"/>
    </source>
</evidence>
<keyword evidence="10" id="KW-0808">Transferase</keyword>